<organism evidence="14 15">
    <name type="scientific">Aureobasidium pullulans</name>
    <name type="common">Black yeast</name>
    <name type="synonym">Pullularia pullulans</name>
    <dbReference type="NCBI Taxonomy" id="5580"/>
    <lineage>
        <taxon>Eukaryota</taxon>
        <taxon>Fungi</taxon>
        <taxon>Dikarya</taxon>
        <taxon>Ascomycota</taxon>
        <taxon>Pezizomycotina</taxon>
        <taxon>Dothideomycetes</taxon>
        <taxon>Dothideomycetidae</taxon>
        <taxon>Dothideales</taxon>
        <taxon>Saccotheciaceae</taxon>
        <taxon>Aureobasidium</taxon>
    </lineage>
</organism>
<dbReference type="Pfam" id="PF03033">
    <property type="entry name" value="Glyco_transf_28"/>
    <property type="match status" value="1"/>
</dbReference>
<evidence type="ECO:0000256" key="6">
    <source>
        <dbReference type="ARBA" id="ARBA00022676"/>
    </source>
</evidence>
<feature type="compositionally biased region" description="Polar residues" evidence="12">
    <location>
        <begin position="512"/>
        <end position="533"/>
    </location>
</feature>
<dbReference type="CDD" id="cd13216">
    <property type="entry name" value="PH-GRAM2_AGT26"/>
    <property type="match status" value="1"/>
</dbReference>
<feature type="domain" description="PH" evidence="13">
    <location>
        <begin position="244"/>
        <end position="343"/>
    </location>
</feature>
<feature type="region of interest" description="Disordered" evidence="12">
    <location>
        <begin position="1"/>
        <end position="22"/>
    </location>
</feature>
<dbReference type="InterPro" id="IPR011993">
    <property type="entry name" value="PH-like_dom_sf"/>
</dbReference>
<evidence type="ECO:0000313" key="14">
    <source>
        <dbReference type="EMBL" id="KAK6006870.1"/>
    </source>
</evidence>
<dbReference type="EC" id="2.4.1.173" evidence="4"/>
<dbReference type="PANTHER" id="PTHR48050:SF25">
    <property type="entry name" value="STEROL 3-BETA-GLUCOSYLTRANSFERASE"/>
    <property type="match status" value="1"/>
</dbReference>
<dbReference type="Pfam" id="PF00169">
    <property type="entry name" value="PH"/>
    <property type="match status" value="1"/>
</dbReference>
<feature type="region of interest" description="Disordered" evidence="12">
    <location>
        <begin position="418"/>
        <end position="546"/>
    </location>
</feature>
<dbReference type="Pfam" id="PF02893">
    <property type="entry name" value="GRAM"/>
    <property type="match status" value="2"/>
</dbReference>
<dbReference type="InterPro" id="IPR004182">
    <property type="entry name" value="GRAM"/>
</dbReference>
<evidence type="ECO:0000256" key="11">
    <source>
        <dbReference type="ARBA" id="ARBA00049453"/>
    </source>
</evidence>
<dbReference type="InterPro" id="IPR048065">
    <property type="entry name" value="ATG26_PH_GRAM2"/>
</dbReference>
<dbReference type="InterPro" id="IPR004276">
    <property type="entry name" value="GlycoTrans_28_N"/>
</dbReference>
<evidence type="ECO:0000256" key="4">
    <source>
        <dbReference type="ARBA" id="ARBA00012650"/>
    </source>
</evidence>
<dbReference type="PANTHER" id="PTHR48050">
    <property type="entry name" value="STEROL 3-BETA-GLUCOSYLTRANSFERASE"/>
    <property type="match status" value="1"/>
</dbReference>
<comment type="catalytic activity">
    <reaction evidence="10">
        <text>ergosterol + UDP-alpha-D-glucose = ergosteryl 3-beta-D-glucoside + UDP + H(+)</text>
        <dbReference type="Rhea" id="RHEA:61836"/>
        <dbReference type="ChEBI" id="CHEBI:15378"/>
        <dbReference type="ChEBI" id="CHEBI:16933"/>
        <dbReference type="ChEBI" id="CHEBI:52973"/>
        <dbReference type="ChEBI" id="CHEBI:58223"/>
        <dbReference type="ChEBI" id="CHEBI:58885"/>
    </reaction>
    <physiologicalReaction direction="left-to-right" evidence="10">
        <dbReference type="Rhea" id="RHEA:61837"/>
    </physiologicalReaction>
</comment>
<evidence type="ECO:0000256" key="2">
    <source>
        <dbReference type="ARBA" id="ARBA00004496"/>
    </source>
</evidence>
<feature type="region of interest" description="Disordered" evidence="12">
    <location>
        <begin position="69"/>
        <end position="186"/>
    </location>
</feature>
<comment type="subcellular location">
    <subcellularLocation>
        <location evidence="2">Cytoplasm</location>
    </subcellularLocation>
    <subcellularLocation>
        <location evidence="1">Membrane</location>
        <topology evidence="1">Peripheral membrane protein</topology>
    </subcellularLocation>
</comment>
<keyword evidence="6" id="KW-0328">Glycosyltransferase</keyword>
<comment type="catalytic activity">
    <reaction evidence="11">
        <text>a sterol + UDP-alpha-D-glucose = a sterol 3-beta-D-glucoside + UDP + H(+)</text>
        <dbReference type="Rhea" id="RHEA:22724"/>
        <dbReference type="ChEBI" id="CHEBI:15378"/>
        <dbReference type="ChEBI" id="CHEBI:15889"/>
        <dbReference type="ChEBI" id="CHEBI:37424"/>
        <dbReference type="ChEBI" id="CHEBI:58223"/>
        <dbReference type="ChEBI" id="CHEBI:58885"/>
        <dbReference type="EC" id="2.4.1.173"/>
    </reaction>
    <physiologicalReaction direction="left-to-right" evidence="11">
        <dbReference type="Rhea" id="RHEA:22725"/>
    </physiologicalReaction>
</comment>
<dbReference type="Gene3D" id="2.30.29.30">
    <property type="entry name" value="Pleckstrin-homology domain (PH domain)/Phosphotyrosine-binding domain (PTB)"/>
    <property type="match status" value="3"/>
</dbReference>
<keyword evidence="5" id="KW-0963">Cytoplasm</keyword>
<dbReference type="InterPro" id="IPR048066">
    <property type="entry name" value="ATG26_PH_GRAM1"/>
</dbReference>
<keyword evidence="7" id="KW-0808">Transferase</keyword>
<protein>
    <recommendedName>
        <fullName evidence="4">sterol 3beta-glucosyltransferase</fullName>
        <ecNumber evidence="4">2.4.1.173</ecNumber>
    </recommendedName>
    <alternativeName>
        <fullName evidence="9">Autophagy-related protein 26</fullName>
    </alternativeName>
</protein>
<dbReference type="PROSITE" id="PS50003">
    <property type="entry name" value="PH_DOMAIN"/>
    <property type="match status" value="1"/>
</dbReference>
<dbReference type="InterPro" id="IPR050426">
    <property type="entry name" value="Glycosyltransferase_28"/>
</dbReference>
<evidence type="ECO:0000256" key="7">
    <source>
        <dbReference type="ARBA" id="ARBA00022679"/>
    </source>
</evidence>
<feature type="compositionally biased region" description="Polar residues" evidence="12">
    <location>
        <begin position="1340"/>
        <end position="1354"/>
    </location>
</feature>
<feature type="compositionally biased region" description="Low complexity" evidence="12">
    <location>
        <begin position="132"/>
        <end position="145"/>
    </location>
</feature>
<dbReference type="InterPro" id="IPR001849">
    <property type="entry name" value="PH_domain"/>
</dbReference>
<dbReference type="Gene3D" id="3.40.50.2000">
    <property type="entry name" value="Glycogen Phosphorylase B"/>
    <property type="match status" value="2"/>
</dbReference>
<dbReference type="SMART" id="SM00233">
    <property type="entry name" value="PH"/>
    <property type="match status" value="1"/>
</dbReference>
<feature type="compositionally biased region" description="Basic residues" evidence="12">
    <location>
        <begin position="1"/>
        <end position="11"/>
    </location>
</feature>
<evidence type="ECO:0000256" key="3">
    <source>
        <dbReference type="ARBA" id="ARBA00006962"/>
    </source>
</evidence>
<dbReference type="Pfam" id="PF06722">
    <property type="entry name" value="EryCIII-like_C"/>
    <property type="match status" value="1"/>
</dbReference>
<keyword evidence="8" id="KW-0472">Membrane</keyword>
<feature type="compositionally biased region" description="Basic and acidic residues" evidence="12">
    <location>
        <begin position="479"/>
        <end position="500"/>
    </location>
</feature>
<comment type="similarity">
    <text evidence="3">Belongs to the glycosyltransferase 28 family.</text>
</comment>
<evidence type="ECO:0000256" key="9">
    <source>
        <dbReference type="ARBA" id="ARBA00029843"/>
    </source>
</evidence>
<evidence type="ECO:0000313" key="15">
    <source>
        <dbReference type="Proteomes" id="UP001341245"/>
    </source>
</evidence>
<evidence type="ECO:0000256" key="5">
    <source>
        <dbReference type="ARBA" id="ARBA00022490"/>
    </source>
</evidence>
<dbReference type="InterPro" id="IPR010610">
    <property type="entry name" value="EryCIII-like_C"/>
</dbReference>
<feature type="compositionally biased region" description="Low complexity" evidence="12">
    <location>
        <begin position="467"/>
        <end position="478"/>
    </location>
</feature>
<feature type="compositionally biased region" description="Polar residues" evidence="12">
    <location>
        <begin position="108"/>
        <end position="123"/>
    </location>
</feature>
<feature type="compositionally biased region" description="Acidic residues" evidence="12">
    <location>
        <begin position="1316"/>
        <end position="1328"/>
    </location>
</feature>
<dbReference type="SMART" id="SM00568">
    <property type="entry name" value="GRAM"/>
    <property type="match status" value="2"/>
</dbReference>
<sequence>MSSHRNTRQAHPRASMELPERFRLDDDADQDQNLEQEVDRAQIVDMALMHQSVFGIIAATQSKANTMRSMLQEADSDSDDTIPTSNLPTRSHKSTIHTTLPLRRSPLPRNNNLKRVSDNNLAQSLPGLRPASTSPFSTTTPTRFSKAVDAPDPIPLARADLESSQSTIRKPSSRKPSPVPDMSSSTTQVALPDALKDIFNFDEAEKVVAKYPCWYLQSVLLQGFIYITQRHICFYAYLQKKTGVTVKSGYLTKRGQRNPRYKKYWFVLKGDVLSYYKDPSTPFSPRDVIDLRYGVSAEVTPVQGQDKESASFSVVTDARTYYFKAETASSATEWVKQIQKVIFRSRNNSDSVKICLPVDNVVDIEESNYPDFADTIKIRVIDNDETFAIDEYFFSFFGFGEKALGVLRSLTQETSAQRVLASRPASPVLTKSDRRSSSVHGRKSRVPSMSPAPGSLHENVMATLSPASGLTSRSARSSSELERSTLDLTQGRDEDPVDRTSKRRSGQVRKQWGQSLNDASESYVSSSDQGNDSEMSESAAGTDASGSHILSGSVMFHKPTIGKHHVDNTAMHHAKSSTLTGVPPFAPAKGTGKEPGAGISIKKTPDAKLQDMQQSDSSTLGGLMKVGAVPIQRASGFLYNSGKRVSGLFGGSPMEYYDKFSGMIAGGKKHYAEADELMPGEEVQDSEDEMTVREAEKSFRAHFALPESEKLVATFFGFFHRVLPLYGKLYVGSTRLCFRSFMPGNWTKLVVPFKDIMDVDKERGFRFGYSGMVVVIRGHEEIFFEFGSQDLRDDCTVTLLRSLDSLEPFQESVLLTEDEKRDAEAAAAENLLLLEARQGDRGGVEFQLPRGIEQPDNDSPAISFDDPAASVLNFKPEESLRITCLTIGSRGDVQPYIALCKGLLAEGHRPKIASHAEFGDWVKSHGIDFAPVEGNPAELMALCVDHGMFTPSFLYETNQKFWPFVRGLLRTAWAACQDSDLLIESPSAMAGIHIAEALGIPYFRAFTMPWTRTRAYPHAFGMQNNRMGGAYNYMTYVIFENIFWKATSGTINRWRKEELGLKATNMEKMQQDKVPFFYNFSPSVVVPPLDFGEWIRVTGYWFLDEADHFTPQKELLDFIKKARADKAKLVYIGFGSVVVPDPKQLTLDIIAAVKKADVRCILSKGWSDRMDKKDAKALEVPLPDFMFQIASAPHDWLFRQVDAAVHHGGAGTTGASLRAGIPTIIKPFFGDQFFFGSKIQDLGVGQKVLTLTENALGKAIWIATHDSRMIEKARILGEQIRSEDGVGTAIKAIYRDMEYAKTLVQQRVARAAQGDTDAEDEEEVEVEDSWTLVENDSDPDATSPTAMMQPQSPSLGGKGKGRMGLGLPLRS</sequence>
<dbReference type="CDD" id="cd13215">
    <property type="entry name" value="PH-GRAM1_AGT26"/>
    <property type="match status" value="1"/>
</dbReference>
<name>A0ABR0TQY9_AURPU</name>
<keyword evidence="15" id="KW-1185">Reference proteome</keyword>
<comment type="caution">
    <text evidence="14">The sequence shown here is derived from an EMBL/GenBank/DDBJ whole genome shotgun (WGS) entry which is preliminary data.</text>
</comment>
<reference evidence="14 15" key="1">
    <citation type="submission" date="2023-11" db="EMBL/GenBank/DDBJ databases">
        <title>Draft genome sequence and annotation of the polyextremotolerant black yeast-like fungus Aureobasidium pullulans NRRL 62042.</title>
        <authorList>
            <person name="Dielentheis-Frenken M.R.E."/>
            <person name="Wibberg D."/>
            <person name="Blank L.M."/>
            <person name="Tiso T."/>
        </authorList>
    </citation>
    <scope>NUCLEOTIDE SEQUENCE [LARGE SCALE GENOMIC DNA]</scope>
    <source>
        <strain evidence="14 15">NRRL 62042</strain>
    </source>
</reference>
<evidence type="ECO:0000256" key="10">
    <source>
        <dbReference type="ARBA" id="ARBA00047886"/>
    </source>
</evidence>
<proteinExistence type="inferred from homology"/>
<dbReference type="CDD" id="cd03784">
    <property type="entry name" value="GT1_Gtf-like"/>
    <property type="match status" value="1"/>
</dbReference>
<gene>
    <name evidence="14" type="ORF">QM012_005878</name>
</gene>
<evidence type="ECO:0000256" key="1">
    <source>
        <dbReference type="ARBA" id="ARBA00004170"/>
    </source>
</evidence>
<accession>A0ABR0TQY9</accession>
<evidence type="ECO:0000256" key="12">
    <source>
        <dbReference type="SAM" id="MobiDB-lite"/>
    </source>
</evidence>
<dbReference type="InterPro" id="IPR002213">
    <property type="entry name" value="UDP_glucos_trans"/>
</dbReference>
<dbReference type="Proteomes" id="UP001341245">
    <property type="component" value="Unassembled WGS sequence"/>
</dbReference>
<dbReference type="SUPFAM" id="SSF50729">
    <property type="entry name" value="PH domain-like"/>
    <property type="match status" value="1"/>
</dbReference>
<feature type="region of interest" description="Disordered" evidence="12">
    <location>
        <begin position="1312"/>
        <end position="1371"/>
    </location>
</feature>
<dbReference type="EMBL" id="JASGXD010000003">
    <property type="protein sequence ID" value="KAK6006870.1"/>
    <property type="molecule type" value="Genomic_DNA"/>
</dbReference>
<dbReference type="SUPFAM" id="SSF53756">
    <property type="entry name" value="UDP-Glycosyltransferase/glycogen phosphorylase"/>
    <property type="match status" value="1"/>
</dbReference>
<evidence type="ECO:0000259" key="13">
    <source>
        <dbReference type="PROSITE" id="PS50003"/>
    </source>
</evidence>
<evidence type="ECO:0000256" key="8">
    <source>
        <dbReference type="ARBA" id="ARBA00023136"/>
    </source>
</evidence>